<dbReference type="EMBL" id="AE015929">
    <property type="protein sequence ID" value="AAO05545.1"/>
    <property type="molecule type" value="Genomic_DNA"/>
</dbReference>
<dbReference type="HOGENOM" id="CLU_059021_3_1_9"/>
<evidence type="ECO:0000313" key="6">
    <source>
        <dbReference type="EMBL" id="AAO05545.1"/>
    </source>
</evidence>
<dbReference type="KEGG" id="sep:SE_1904"/>
<dbReference type="InterPro" id="IPR012349">
    <property type="entry name" value="Split_barrel_FMN-bd"/>
</dbReference>
<dbReference type="RefSeq" id="WP_002456632.1">
    <property type="nucleotide sequence ID" value="NC_004461.1"/>
</dbReference>
<name>A0A0H2VHZ0_STAES</name>
<dbReference type="Proteomes" id="UP000001411">
    <property type="component" value="Chromosome"/>
</dbReference>
<comment type="cofactor">
    <cofactor evidence="1">
        <name>FMN</name>
        <dbReference type="ChEBI" id="CHEBI:58210"/>
    </cofactor>
</comment>
<dbReference type="PANTHER" id="PTHR33798:SF5">
    <property type="entry name" value="FLAVIN REDUCTASE LIKE DOMAIN-CONTAINING PROTEIN"/>
    <property type="match status" value="1"/>
</dbReference>
<dbReference type="Gene3D" id="2.30.110.10">
    <property type="entry name" value="Electron Transport, Fmn-binding Protein, Chain A"/>
    <property type="match status" value="1"/>
</dbReference>
<dbReference type="OrthoDB" id="9794638at2"/>
<evidence type="ECO:0000256" key="3">
    <source>
        <dbReference type="ARBA" id="ARBA00022643"/>
    </source>
</evidence>
<dbReference type="Pfam" id="PF01613">
    <property type="entry name" value="Flavin_Reduct"/>
    <property type="match status" value="1"/>
</dbReference>
<evidence type="ECO:0000256" key="4">
    <source>
        <dbReference type="ARBA" id="ARBA00038054"/>
    </source>
</evidence>
<dbReference type="GO" id="GO:0010181">
    <property type="term" value="F:FMN binding"/>
    <property type="evidence" value="ECO:0007669"/>
    <property type="project" value="InterPro"/>
</dbReference>
<organism evidence="6 7">
    <name type="scientific">Staphylococcus epidermidis (strain ATCC 12228 / FDA PCI 1200)</name>
    <dbReference type="NCBI Taxonomy" id="176280"/>
    <lineage>
        <taxon>Bacteria</taxon>
        <taxon>Bacillati</taxon>
        <taxon>Bacillota</taxon>
        <taxon>Bacilli</taxon>
        <taxon>Bacillales</taxon>
        <taxon>Staphylococcaceae</taxon>
        <taxon>Staphylococcus</taxon>
    </lineage>
</organism>
<dbReference type="eggNOG" id="COG1853">
    <property type="taxonomic scope" value="Bacteria"/>
</dbReference>
<gene>
    <name evidence="6" type="ordered locus">SE_1904</name>
</gene>
<dbReference type="PATRIC" id="fig|176280.10.peg.1863"/>
<dbReference type="AlphaFoldDB" id="A0A0H2VHZ0"/>
<accession>A0A0H2VHZ0</accession>
<evidence type="ECO:0000259" key="5">
    <source>
        <dbReference type="SMART" id="SM00903"/>
    </source>
</evidence>
<comment type="similarity">
    <text evidence="4">Belongs to the flavoredoxin family.</text>
</comment>
<evidence type="ECO:0000313" key="7">
    <source>
        <dbReference type="Proteomes" id="UP000001411"/>
    </source>
</evidence>
<dbReference type="SUPFAM" id="SSF50475">
    <property type="entry name" value="FMN-binding split barrel"/>
    <property type="match status" value="1"/>
</dbReference>
<evidence type="ECO:0000256" key="2">
    <source>
        <dbReference type="ARBA" id="ARBA00022630"/>
    </source>
</evidence>
<evidence type="ECO:0000256" key="1">
    <source>
        <dbReference type="ARBA" id="ARBA00001917"/>
    </source>
</evidence>
<keyword evidence="3" id="KW-0288">FMN</keyword>
<dbReference type="InterPro" id="IPR002563">
    <property type="entry name" value="Flavin_Rdtase-like_dom"/>
</dbReference>
<sequence>MKKIKAETLSDMQNYKLLSGSIIPRPIAFVTTQNLKGDINAAPFSFFNVVNHTPPMIAIAVQRTKGNRKDTSINIEQSGEFVVHITDEAIVNDVNETAAPLEYGVNELKRTSLSMIDSDLIKVPAIKEAKVRFECKLHQIVQLGNKDNGSDLIIGEIVVYHIDEEVYFEDSKIDANQLNPVARLAGNDYSLLGQTFTVNRPTS</sequence>
<proteinExistence type="inferred from homology"/>
<keyword evidence="2" id="KW-0285">Flavoprotein</keyword>
<dbReference type="GeneID" id="50017993"/>
<protein>
    <recommendedName>
        <fullName evidence="5">Flavin reductase like domain-containing protein</fullName>
    </recommendedName>
</protein>
<feature type="domain" description="Flavin reductase like" evidence="5">
    <location>
        <begin position="20"/>
        <end position="174"/>
    </location>
</feature>
<dbReference type="SMART" id="SM00903">
    <property type="entry name" value="Flavin_Reduct"/>
    <property type="match status" value="1"/>
</dbReference>
<dbReference type="GO" id="GO:0016646">
    <property type="term" value="F:oxidoreductase activity, acting on the CH-NH group of donors, NAD or NADP as acceptor"/>
    <property type="evidence" value="ECO:0007669"/>
    <property type="project" value="UniProtKB-ARBA"/>
</dbReference>
<dbReference type="PANTHER" id="PTHR33798">
    <property type="entry name" value="FLAVOPROTEIN OXYGENASE"/>
    <property type="match status" value="1"/>
</dbReference>
<reference evidence="6 7" key="1">
    <citation type="journal article" date="2003" name="Mol. Microbiol.">
        <title>Genome-based analysis of virulence genes in a non-biofilm-forming Staphylococcus epidermidis strain (ATCC 12228).</title>
        <authorList>
            <person name="Zhang Y.Q."/>
            <person name="Ren S.X."/>
            <person name="Li H.L."/>
            <person name="Wang Y.X."/>
            <person name="Fu G."/>
            <person name="Yang J."/>
            <person name="Qin Z.Q."/>
            <person name="Miao Y.G."/>
            <person name="Wang W.Y."/>
            <person name="Chen R.S."/>
            <person name="Shen Y."/>
            <person name="Chen Z."/>
            <person name="Yuan Z.H."/>
            <person name="Zhao G.P."/>
            <person name="Qu D."/>
            <person name="Danchin A."/>
            <person name="Wen Y.M."/>
        </authorList>
    </citation>
    <scope>NUCLEOTIDE SEQUENCE [LARGE SCALE GENOMIC DNA]</scope>
    <source>
        <strain evidence="7">ATCC 12228 / FDA PCI 1200</strain>
    </source>
</reference>